<gene>
    <name evidence="1" type="ORF">GCM10007890_41410</name>
</gene>
<dbReference type="AlphaFoldDB" id="A0AA37TJ30"/>
<keyword evidence="2" id="KW-1185">Reference proteome</keyword>
<protein>
    <submittedName>
        <fullName evidence="1">Uncharacterized protein</fullName>
    </submittedName>
</protein>
<accession>A0AA37TJ30</accession>
<evidence type="ECO:0000313" key="1">
    <source>
        <dbReference type="EMBL" id="GLS72128.1"/>
    </source>
</evidence>
<comment type="caution">
    <text evidence="1">The sequence shown here is derived from an EMBL/GenBank/DDBJ whole genome shotgun (WGS) entry which is preliminary data.</text>
</comment>
<sequence>MDLNDTVRDAIVAELQRQAEAEDPAPKVDLSEPGYARIDGRIDIDALIMVVAGALAGGP</sequence>
<proteinExistence type="predicted"/>
<name>A0AA37TJ30_9HYPH</name>
<dbReference type="EMBL" id="BSPL01000020">
    <property type="protein sequence ID" value="GLS72128.1"/>
    <property type="molecule type" value="Genomic_DNA"/>
</dbReference>
<dbReference type="Proteomes" id="UP001157440">
    <property type="component" value="Unassembled WGS sequence"/>
</dbReference>
<evidence type="ECO:0000313" key="2">
    <source>
        <dbReference type="Proteomes" id="UP001157440"/>
    </source>
</evidence>
<reference evidence="2" key="1">
    <citation type="journal article" date="2019" name="Int. J. Syst. Evol. Microbiol.">
        <title>The Global Catalogue of Microorganisms (GCM) 10K type strain sequencing project: providing services to taxonomists for standard genome sequencing and annotation.</title>
        <authorList>
            <consortium name="The Broad Institute Genomics Platform"/>
            <consortium name="The Broad Institute Genome Sequencing Center for Infectious Disease"/>
            <person name="Wu L."/>
            <person name="Ma J."/>
        </authorList>
    </citation>
    <scope>NUCLEOTIDE SEQUENCE [LARGE SCALE GENOMIC DNA]</scope>
    <source>
        <strain evidence="2">NBRC 103632</strain>
    </source>
</reference>
<dbReference type="RefSeq" id="WP_192711376.1">
    <property type="nucleotide sequence ID" value="NZ_BPQZ01000062.1"/>
</dbReference>
<organism evidence="1 2">
    <name type="scientific">Methylobacterium tardum</name>
    <dbReference type="NCBI Taxonomy" id="374432"/>
    <lineage>
        <taxon>Bacteria</taxon>
        <taxon>Pseudomonadati</taxon>
        <taxon>Pseudomonadota</taxon>
        <taxon>Alphaproteobacteria</taxon>
        <taxon>Hyphomicrobiales</taxon>
        <taxon>Methylobacteriaceae</taxon>
        <taxon>Methylobacterium</taxon>
    </lineage>
</organism>